<gene>
    <name evidence="4" type="ORF">B9H00_07855</name>
</gene>
<proteinExistence type="predicted"/>
<keyword evidence="5" id="KW-1185">Reference proteome</keyword>
<dbReference type="RefSeq" id="WP_086900193.1">
    <property type="nucleotide sequence ID" value="NZ_CP021358.1"/>
</dbReference>
<reference evidence="4 5" key="1">
    <citation type="submission" date="2017-05" db="EMBL/GenBank/DDBJ databases">
        <authorList>
            <person name="Song R."/>
            <person name="Chenine A.L."/>
            <person name="Ruprecht R.M."/>
        </authorList>
    </citation>
    <scope>NUCLEOTIDE SEQUENCE [LARGE SCALE GENOMIC DNA]</scope>
    <source>
        <strain evidence="4">SW32</strain>
    </source>
</reference>
<dbReference type="EC" id="3.6.1.27" evidence="1"/>
<dbReference type="PANTHER" id="PTHR14969:SF13">
    <property type="entry name" value="AT30094P"/>
    <property type="match status" value="1"/>
</dbReference>
<accession>A0A240UNC5</accession>
<comment type="catalytic activity">
    <reaction evidence="3">
        <text>di-trans,octa-cis-undecaprenyl diphosphate + H2O = di-trans,octa-cis-undecaprenyl phosphate + phosphate + H(+)</text>
        <dbReference type="Rhea" id="RHEA:28094"/>
        <dbReference type="ChEBI" id="CHEBI:15377"/>
        <dbReference type="ChEBI" id="CHEBI:15378"/>
        <dbReference type="ChEBI" id="CHEBI:43474"/>
        <dbReference type="ChEBI" id="CHEBI:58405"/>
        <dbReference type="ChEBI" id="CHEBI:60392"/>
        <dbReference type="EC" id="3.6.1.27"/>
    </reaction>
</comment>
<dbReference type="SUPFAM" id="SSF48317">
    <property type="entry name" value="Acid phosphatase/Vanadium-dependent haloperoxidase"/>
    <property type="match status" value="1"/>
</dbReference>
<dbReference type="SMART" id="SM00014">
    <property type="entry name" value="acidPPc"/>
    <property type="match status" value="1"/>
</dbReference>
<dbReference type="CDD" id="cd01610">
    <property type="entry name" value="PAP2_like"/>
    <property type="match status" value="1"/>
</dbReference>
<dbReference type="OrthoDB" id="9780918at2"/>
<evidence type="ECO:0000313" key="5">
    <source>
        <dbReference type="Proteomes" id="UP000194457"/>
    </source>
</evidence>
<dbReference type="EMBL" id="CP021358">
    <property type="protein sequence ID" value="ART62978.1"/>
    <property type="molecule type" value="Genomic_DNA"/>
</dbReference>
<dbReference type="KEGG" id="kma:B9H00_07855"/>
<dbReference type="Proteomes" id="UP000194457">
    <property type="component" value="Chromosome"/>
</dbReference>
<dbReference type="InterPro" id="IPR000326">
    <property type="entry name" value="PAP2/HPO"/>
</dbReference>
<dbReference type="InterPro" id="IPR036938">
    <property type="entry name" value="PAP2/HPO_sf"/>
</dbReference>
<evidence type="ECO:0000256" key="1">
    <source>
        <dbReference type="ARBA" id="ARBA00012374"/>
    </source>
</evidence>
<evidence type="ECO:0000256" key="3">
    <source>
        <dbReference type="ARBA" id="ARBA00047594"/>
    </source>
</evidence>
<organism evidence="4 5">
    <name type="scientific">Kushneria marisflavi</name>
    <dbReference type="NCBI Taxonomy" id="157779"/>
    <lineage>
        <taxon>Bacteria</taxon>
        <taxon>Pseudomonadati</taxon>
        <taxon>Pseudomonadota</taxon>
        <taxon>Gammaproteobacteria</taxon>
        <taxon>Oceanospirillales</taxon>
        <taxon>Halomonadaceae</taxon>
        <taxon>Kushneria</taxon>
    </lineage>
</organism>
<dbReference type="AlphaFoldDB" id="A0A240UNC5"/>
<dbReference type="PANTHER" id="PTHR14969">
    <property type="entry name" value="SPHINGOSINE-1-PHOSPHATE PHOSPHOHYDROLASE"/>
    <property type="match status" value="1"/>
</dbReference>
<evidence type="ECO:0000313" key="4">
    <source>
        <dbReference type="EMBL" id="ART62978.1"/>
    </source>
</evidence>
<evidence type="ECO:0000256" key="2">
    <source>
        <dbReference type="ARBA" id="ARBA00032707"/>
    </source>
</evidence>
<protein>
    <recommendedName>
        <fullName evidence="1">undecaprenyl-diphosphate phosphatase</fullName>
        <ecNumber evidence="1">3.6.1.27</ecNumber>
    </recommendedName>
    <alternativeName>
        <fullName evidence="2">Undecaprenyl pyrophosphate phosphatase</fullName>
    </alternativeName>
</protein>
<dbReference type="GO" id="GO:0050380">
    <property type="term" value="F:undecaprenyl-diphosphatase activity"/>
    <property type="evidence" value="ECO:0007669"/>
    <property type="project" value="UniProtKB-EC"/>
</dbReference>
<dbReference type="Gene3D" id="1.20.144.10">
    <property type="entry name" value="Phosphatidic acid phosphatase type 2/haloperoxidase"/>
    <property type="match status" value="1"/>
</dbReference>
<dbReference type="Pfam" id="PF01569">
    <property type="entry name" value="PAP2"/>
    <property type="match status" value="1"/>
</dbReference>
<sequence>MTTLSFRHTDSRNDTSVLRESLIALAALALLVATTLITFVTPLPLEHQVMLGINQMARESVLFDFIMNVLSYQNLISGVVLVAGFWALWFMPSLMARRAELLTCTVAAFGSAALSRIMQQLTPEHPRPLQDQALNMTPPTGVDAQTLHDFSSFPSDHAAVYIGLAYVIWRLHRKLGLAAFVFAALLCFTRVYLGFHFITDIIGGGALAILTVQVALLPPFQRIGGWLVGFSQTRPHWFYPLAFVACYGIATLVEELRELVGGLLRVMF</sequence>
<name>A0A240UNC5_9GAMM</name>